<proteinExistence type="predicted"/>
<reference evidence="1 2" key="2">
    <citation type="submission" date="2017-10" db="EMBL/GenBank/DDBJ databases">
        <authorList>
            <person name="Banno H."/>
            <person name="Chua N.-H."/>
        </authorList>
    </citation>
    <scope>NUCLEOTIDE SEQUENCE [LARGE SCALE GENOMIC DNA]</scope>
    <source>
        <strain evidence="1 2">JK623</strain>
    </source>
</reference>
<accession>A0A2G3E107</accession>
<organism evidence="1 2">
    <name type="scientific">Agathobacter ruminis</name>
    <dbReference type="NCBI Taxonomy" id="1712665"/>
    <lineage>
        <taxon>Bacteria</taxon>
        <taxon>Bacillati</taxon>
        <taxon>Bacillota</taxon>
        <taxon>Clostridia</taxon>
        <taxon>Lachnospirales</taxon>
        <taxon>Lachnospiraceae</taxon>
        <taxon>Agathobacter</taxon>
    </lineage>
</organism>
<dbReference type="SUPFAM" id="SSF47413">
    <property type="entry name" value="lambda repressor-like DNA-binding domains"/>
    <property type="match status" value="1"/>
</dbReference>
<feature type="non-terminal residue" evidence="1">
    <location>
        <position position="29"/>
    </location>
</feature>
<sequence length="29" mass="3416">MAWNEKVLNLMNERNINQKQLSQLSGINE</sequence>
<evidence type="ECO:0000313" key="2">
    <source>
        <dbReference type="Proteomes" id="UP000224563"/>
    </source>
</evidence>
<evidence type="ECO:0000313" key="1">
    <source>
        <dbReference type="EMBL" id="PHU36835.1"/>
    </source>
</evidence>
<keyword evidence="2" id="KW-1185">Reference proteome</keyword>
<comment type="caution">
    <text evidence="1">The sequence shown here is derived from an EMBL/GenBank/DDBJ whole genome shotgun (WGS) entry which is preliminary data.</text>
</comment>
<gene>
    <name evidence="1" type="ORF">CSX02_11095</name>
</gene>
<dbReference type="AlphaFoldDB" id="A0A2G3E107"/>
<name>A0A2G3E107_9FIRM</name>
<dbReference type="InterPro" id="IPR010982">
    <property type="entry name" value="Lambda_DNA-bd_dom_sf"/>
</dbReference>
<dbReference type="GO" id="GO:0003677">
    <property type="term" value="F:DNA binding"/>
    <property type="evidence" value="ECO:0007669"/>
    <property type="project" value="InterPro"/>
</dbReference>
<dbReference type="EMBL" id="PDYG01000115">
    <property type="protein sequence ID" value="PHU36835.1"/>
    <property type="molecule type" value="Genomic_DNA"/>
</dbReference>
<protein>
    <submittedName>
        <fullName evidence="1">Transcriptional regulator</fullName>
    </submittedName>
</protein>
<reference evidence="1 2" key="1">
    <citation type="submission" date="2017-10" db="EMBL/GenBank/DDBJ databases">
        <title>Resolving the taxonomy of Roseburia spp., Eubacterium rectale and Agathobacter spp. through phylogenomic analysis.</title>
        <authorList>
            <person name="Sheridan P.O."/>
            <person name="Walker A.W."/>
            <person name="Duncan S.H."/>
            <person name="Scott K.P."/>
            <person name="Toole P.W.O."/>
            <person name="Luis P."/>
            <person name="Flint H.J."/>
        </authorList>
    </citation>
    <scope>NUCLEOTIDE SEQUENCE [LARGE SCALE GENOMIC DNA]</scope>
    <source>
        <strain evidence="1 2">JK623</strain>
    </source>
</reference>
<dbReference type="Proteomes" id="UP000224563">
    <property type="component" value="Unassembled WGS sequence"/>
</dbReference>